<feature type="domain" description="Phosphotyrosine protein phosphatase I" evidence="9">
    <location>
        <begin position="351"/>
        <end position="513"/>
    </location>
</feature>
<evidence type="ECO:0000256" key="6">
    <source>
        <dbReference type="ARBA" id="ARBA00022741"/>
    </source>
</evidence>
<dbReference type="PANTHER" id="PTHR42700:SF1">
    <property type="entry name" value="SULFATE ADENYLYLTRANSFERASE"/>
    <property type="match status" value="1"/>
</dbReference>
<comment type="similarity">
    <text evidence="8">Belongs to the APS kinase family.</text>
</comment>
<dbReference type="NCBIfam" id="NF003013">
    <property type="entry name" value="PRK03846.1"/>
    <property type="match status" value="1"/>
</dbReference>
<evidence type="ECO:0000313" key="10">
    <source>
        <dbReference type="EMBL" id="BBH17074.1"/>
    </source>
</evidence>
<dbReference type="EC" id="2.7.1.25" evidence="4 8"/>
<dbReference type="InterPro" id="IPR027417">
    <property type="entry name" value="P-loop_NTPase"/>
</dbReference>
<evidence type="ECO:0000313" key="11">
    <source>
        <dbReference type="Proteomes" id="UP000271573"/>
    </source>
</evidence>
<dbReference type="GO" id="GO:0019379">
    <property type="term" value="P:sulfate assimilation, phosphoadenylyl sulfate reduction by phosphoadenylyl-sulfate reductase (thioredoxin)"/>
    <property type="evidence" value="ECO:0007669"/>
    <property type="project" value="TreeGrafter"/>
</dbReference>
<keyword evidence="7 8" id="KW-0067">ATP-binding</keyword>
<dbReference type="Proteomes" id="UP000271573">
    <property type="component" value="Chromosome"/>
</dbReference>
<dbReference type="InterPro" id="IPR059117">
    <property type="entry name" value="APS_kinase_dom"/>
</dbReference>
<dbReference type="SMART" id="SM00226">
    <property type="entry name" value="LMWPc"/>
    <property type="match status" value="1"/>
</dbReference>
<sequence length="516" mass="54351">MSLPQYAASARELDELDLVASGALPGPVRWATDDAAVIDPEGAPVADLVAGRVENWTGFVHRPFHRLYLTPEQARSAYAGRTFVAVSAPLSEAQLRQLALTKGAVVLALVGTGTASVATIRSVIPGTPVVAVPLPADADAADRATVIAAYTDDPVELDGASAPVEGNGGLVVFFTGFSGSGKSTLARALVDQLLESGHTVTSLDGDIVRRNLSAGLTFSPEDRETNIRRIGWVAAEIARHGGIAVCSPIAPYDRTRKAVRAMVEEAGGRFVLIHVATPIEECERRDRKGLYAKARAGEIPDFTGISAPYEEPEDADVRIDTTGLSIEEALEPVAEAVHAPTASTTDPRGPLKVLFVCTANICRSPFMELTARALAPELTISSAGTHGFTAAPMESEMAAVLAEGIDPGEFRSRPLTVDMLAEADLVLTAQASHRSYILDDHPAYFTKVLTLGQAAEAISRSETTGRALVAELARTRGASDPALDVDDPYRKGPVAARAAADQISSLVAAIVPRLRE</sequence>
<keyword evidence="6 8" id="KW-0547">Nucleotide-binding</keyword>
<dbReference type="InterPro" id="IPR023485">
    <property type="entry name" value="Ptyr_pPase"/>
</dbReference>
<keyword evidence="8" id="KW-0418">Kinase</keyword>
<evidence type="ECO:0000256" key="4">
    <source>
        <dbReference type="ARBA" id="ARBA00012121"/>
    </source>
</evidence>
<accession>A0A3G9J0S9</accession>
<dbReference type="UniPathway" id="UPA00140">
    <property type="reaction ID" value="UER00205"/>
</dbReference>
<dbReference type="GO" id="GO:0004020">
    <property type="term" value="F:adenylylsulfate kinase activity"/>
    <property type="evidence" value="ECO:0007669"/>
    <property type="project" value="UniProtKB-UniRule"/>
</dbReference>
<dbReference type="OrthoDB" id="9804504at2"/>
<dbReference type="Gene3D" id="3.40.50.300">
    <property type="entry name" value="P-loop containing nucleotide triphosphate hydrolases"/>
    <property type="match status" value="1"/>
</dbReference>
<dbReference type="NCBIfam" id="TIGR00455">
    <property type="entry name" value="apsK"/>
    <property type="match status" value="1"/>
</dbReference>
<dbReference type="GO" id="GO:0010134">
    <property type="term" value="P:sulfate assimilation via adenylyl sulfate reduction"/>
    <property type="evidence" value="ECO:0007669"/>
    <property type="project" value="TreeGrafter"/>
</dbReference>
<dbReference type="Pfam" id="PF01583">
    <property type="entry name" value="APS_kinase"/>
    <property type="match status" value="1"/>
</dbReference>
<dbReference type="Gene3D" id="3.40.50.2300">
    <property type="match status" value="1"/>
</dbReference>
<gene>
    <name evidence="8" type="primary">cysC</name>
    <name evidence="10" type="ORF">Back2_13610</name>
</gene>
<name>A0A3G9J0S9_9ACTN</name>
<feature type="binding site" evidence="8">
    <location>
        <begin position="176"/>
        <end position="183"/>
    </location>
    <ligand>
        <name>ATP</name>
        <dbReference type="ChEBI" id="CHEBI:30616"/>
    </ligand>
</feature>
<organism evidence="10 11">
    <name type="scientific">Nocardioides baekrokdamisoli</name>
    <dbReference type="NCBI Taxonomy" id="1804624"/>
    <lineage>
        <taxon>Bacteria</taxon>
        <taxon>Bacillati</taxon>
        <taxon>Actinomycetota</taxon>
        <taxon>Actinomycetes</taxon>
        <taxon>Propionibacteriales</taxon>
        <taxon>Nocardioidaceae</taxon>
        <taxon>Nocardioides</taxon>
    </lineage>
</organism>
<comment type="catalytic activity">
    <reaction evidence="1 8">
        <text>adenosine 5'-phosphosulfate + ATP = 3'-phosphoadenylyl sulfate + ADP + H(+)</text>
        <dbReference type="Rhea" id="RHEA:24152"/>
        <dbReference type="ChEBI" id="CHEBI:15378"/>
        <dbReference type="ChEBI" id="CHEBI:30616"/>
        <dbReference type="ChEBI" id="CHEBI:58243"/>
        <dbReference type="ChEBI" id="CHEBI:58339"/>
        <dbReference type="ChEBI" id="CHEBI:456216"/>
        <dbReference type="EC" id="2.7.1.25"/>
    </reaction>
</comment>
<evidence type="ECO:0000256" key="8">
    <source>
        <dbReference type="HAMAP-Rule" id="MF_00065"/>
    </source>
</evidence>
<dbReference type="GO" id="GO:0005737">
    <property type="term" value="C:cytoplasm"/>
    <property type="evidence" value="ECO:0007669"/>
    <property type="project" value="TreeGrafter"/>
</dbReference>
<dbReference type="KEGG" id="nbe:Back2_13610"/>
<dbReference type="GO" id="GO:0005524">
    <property type="term" value="F:ATP binding"/>
    <property type="evidence" value="ECO:0007669"/>
    <property type="project" value="UniProtKB-UniRule"/>
</dbReference>
<dbReference type="GO" id="GO:0070814">
    <property type="term" value="P:hydrogen sulfide biosynthetic process"/>
    <property type="evidence" value="ECO:0007669"/>
    <property type="project" value="UniProtKB-UniRule"/>
</dbReference>
<dbReference type="CDD" id="cd02027">
    <property type="entry name" value="APSK"/>
    <property type="match status" value="1"/>
</dbReference>
<dbReference type="SUPFAM" id="SSF52788">
    <property type="entry name" value="Phosphotyrosine protein phosphatases I"/>
    <property type="match status" value="1"/>
</dbReference>
<dbReference type="InterPro" id="IPR036196">
    <property type="entry name" value="Ptyr_pPase_sf"/>
</dbReference>
<keyword evidence="8" id="KW-0597">Phosphoprotein</keyword>
<dbReference type="EMBL" id="AP019307">
    <property type="protein sequence ID" value="BBH17074.1"/>
    <property type="molecule type" value="Genomic_DNA"/>
</dbReference>
<evidence type="ECO:0000256" key="5">
    <source>
        <dbReference type="ARBA" id="ARBA00022679"/>
    </source>
</evidence>
<dbReference type="SUPFAM" id="SSF52540">
    <property type="entry name" value="P-loop containing nucleoside triphosphate hydrolases"/>
    <property type="match status" value="1"/>
</dbReference>
<dbReference type="InterPro" id="IPR050512">
    <property type="entry name" value="Sulf_AdTrans/APS_kinase"/>
</dbReference>
<dbReference type="Pfam" id="PF01451">
    <property type="entry name" value="LMWPc"/>
    <property type="match status" value="1"/>
</dbReference>
<comment type="function">
    <text evidence="2 8">Catalyzes the synthesis of activated sulfate.</text>
</comment>
<comment type="pathway">
    <text evidence="3 8">Sulfur metabolism; hydrogen sulfide biosynthesis; sulfite from sulfate: step 2/3.</text>
</comment>
<protein>
    <recommendedName>
        <fullName evidence="4 8">Adenylyl-sulfate kinase</fullName>
        <ecNumber evidence="4 8">2.7.1.25</ecNumber>
    </recommendedName>
    <alternativeName>
        <fullName evidence="8">APS kinase</fullName>
    </alternativeName>
    <alternativeName>
        <fullName evidence="8">ATP adenosine-5'-phosphosulfate 3'-phosphotransferase</fullName>
    </alternativeName>
    <alternativeName>
        <fullName evidence="8">Adenosine-5'-phosphosulfate kinase</fullName>
    </alternativeName>
</protein>
<dbReference type="GO" id="GO:0004781">
    <property type="term" value="F:sulfate adenylyltransferase (ATP) activity"/>
    <property type="evidence" value="ECO:0007669"/>
    <property type="project" value="TreeGrafter"/>
</dbReference>
<evidence type="ECO:0000259" key="9">
    <source>
        <dbReference type="SMART" id="SM00226"/>
    </source>
</evidence>
<dbReference type="PANTHER" id="PTHR42700">
    <property type="entry name" value="SULFATE ADENYLYLTRANSFERASE"/>
    <property type="match status" value="1"/>
</dbReference>
<evidence type="ECO:0000256" key="1">
    <source>
        <dbReference type="ARBA" id="ARBA00001823"/>
    </source>
</evidence>
<keyword evidence="5 8" id="KW-0808">Transferase</keyword>
<proteinExistence type="inferred from homology"/>
<comment type="caution">
    <text evidence="8">Lacks conserved residue(s) required for the propagation of feature annotation.</text>
</comment>
<evidence type="ECO:0000256" key="7">
    <source>
        <dbReference type="ARBA" id="ARBA00022840"/>
    </source>
</evidence>
<keyword evidence="11" id="KW-1185">Reference proteome</keyword>
<dbReference type="RefSeq" id="WP_125567947.1">
    <property type="nucleotide sequence ID" value="NZ_AP019307.1"/>
</dbReference>
<dbReference type="AlphaFoldDB" id="A0A3G9J0S9"/>
<dbReference type="FunFam" id="3.40.50.300:FF:000802">
    <property type="entry name" value="Sulfate adenylyltransferase"/>
    <property type="match status" value="1"/>
</dbReference>
<evidence type="ECO:0000256" key="3">
    <source>
        <dbReference type="ARBA" id="ARBA00004806"/>
    </source>
</evidence>
<dbReference type="HAMAP" id="MF_00065">
    <property type="entry name" value="Adenylyl_sulf_kinase"/>
    <property type="match status" value="1"/>
</dbReference>
<dbReference type="InterPro" id="IPR002891">
    <property type="entry name" value="APS"/>
</dbReference>
<evidence type="ECO:0000256" key="2">
    <source>
        <dbReference type="ARBA" id="ARBA00002632"/>
    </source>
</evidence>
<reference evidence="10 11" key="1">
    <citation type="submission" date="2018-11" db="EMBL/GenBank/DDBJ databases">
        <title>Complete genome sequence of Nocardioides baekrokdamisoli strain KCTC 39748.</title>
        <authorList>
            <person name="Kang S.W."/>
            <person name="Lee K.C."/>
            <person name="Kim K.K."/>
            <person name="Kim J.S."/>
            <person name="Kim D.S."/>
            <person name="Ko S.H."/>
            <person name="Yang S.H."/>
            <person name="Shin Y.K."/>
            <person name="Lee J.S."/>
        </authorList>
    </citation>
    <scope>NUCLEOTIDE SEQUENCE [LARGE SCALE GENOMIC DNA]</scope>
    <source>
        <strain evidence="10 11">KCTC 39748</strain>
    </source>
</reference>